<dbReference type="PANTHER" id="PTHR31852">
    <property type="entry name" value="LATE EMBRYOGENESIS ABUNDANT (LEA) HYDROXYPROLINE-RICH GLYCOPROTEIN FAMILY"/>
    <property type="match status" value="1"/>
</dbReference>
<dbReference type="Proteomes" id="UP001642360">
    <property type="component" value="Unassembled WGS sequence"/>
</dbReference>
<feature type="compositionally biased region" description="Low complexity" evidence="1">
    <location>
        <begin position="9"/>
        <end position="21"/>
    </location>
</feature>
<proteinExistence type="predicted"/>
<feature type="transmembrane region" description="Helical" evidence="2">
    <location>
        <begin position="123"/>
        <end position="144"/>
    </location>
</feature>
<reference evidence="3 4" key="1">
    <citation type="submission" date="2024-02" db="EMBL/GenBank/DDBJ databases">
        <authorList>
            <person name="Vignale AGUSTIN F."/>
            <person name="Sosa J E."/>
            <person name="Modenutti C."/>
        </authorList>
    </citation>
    <scope>NUCLEOTIDE SEQUENCE [LARGE SCALE GENOMIC DNA]</scope>
</reference>
<feature type="compositionally biased region" description="Low complexity" evidence="1">
    <location>
        <begin position="56"/>
        <end position="81"/>
    </location>
</feature>
<dbReference type="AlphaFoldDB" id="A0ABC8TTM5"/>
<keyword evidence="2" id="KW-0812">Transmembrane</keyword>
<dbReference type="EMBL" id="CAUOFW020006057">
    <property type="protein sequence ID" value="CAK9172776.1"/>
    <property type="molecule type" value="Genomic_DNA"/>
</dbReference>
<evidence type="ECO:0000313" key="3">
    <source>
        <dbReference type="EMBL" id="CAK9172776.1"/>
    </source>
</evidence>
<feature type="region of interest" description="Disordered" evidence="1">
    <location>
        <begin position="1"/>
        <end position="95"/>
    </location>
</feature>
<evidence type="ECO:0000256" key="1">
    <source>
        <dbReference type="SAM" id="MobiDB-lite"/>
    </source>
</evidence>
<evidence type="ECO:0000256" key="2">
    <source>
        <dbReference type="SAM" id="Phobius"/>
    </source>
</evidence>
<dbReference type="InterPro" id="IPR055301">
    <property type="entry name" value="Lea14-like_2"/>
</dbReference>
<comment type="caution">
    <text evidence="3">The sequence shown here is derived from an EMBL/GenBank/DDBJ whole genome shotgun (WGS) entry which is preliminary data.</text>
</comment>
<evidence type="ECO:0000313" key="4">
    <source>
        <dbReference type="Proteomes" id="UP001642360"/>
    </source>
</evidence>
<sequence length="309" mass="33942">MMHAKSDSDATSLTPSSSPTSPKRPIPVYYVQSPSRDSHDDADKSSSSMHATPTYTSPMESPSHSSTSLRHSRASSASRVSGNLRSNRKRNDKGWPECNVIEEEGDYDDFYGDSGFTRRCQCLIAIMVFGCLFSVFCLIIWGASRPYRARVSVKSLTVNNFYLGGGSDLTGVPTRLLTVNCSVKVVVYNPATFFGIYVTANPVSLMYSELTVATGQLKKHYQPRKSERTVFVNVEGYMVPLYGAGASLAAPDGGVGVPLKLEFEMQSRGNLVGKLVKTKHRRHISCSLVINSKNTKAIEFKENSCTYEV</sequence>
<evidence type="ECO:0008006" key="5">
    <source>
        <dbReference type="Google" id="ProtNLM"/>
    </source>
</evidence>
<name>A0ABC8TTM5_9AQUA</name>
<organism evidence="3 4">
    <name type="scientific">Ilex paraguariensis</name>
    <name type="common">yerba mate</name>
    <dbReference type="NCBI Taxonomy" id="185542"/>
    <lineage>
        <taxon>Eukaryota</taxon>
        <taxon>Viridiplantae</taxon>
        <taxon>Streptophyta</taxon>
        <taxon>Embryophyta</taxon>
        <taxon>Tracheophyta</taxon>
        <taxon>Spermatophyta</taxon>
        <taxon>Magnoliopsida</taxon>
        <taxon>eudicotyledons</taxon>
        <taxon>Gunneridae</taxon>
        <taxon>Pentapetalae</taxon>
        <taxon>asterids</taxon>
        <taxon>campanulids</taxon>
        <taxon>Aquifoliales</taxon>
        <taxon>Aquifoliaceae</taxon>
        <taxon>Ilex</taxon>
    </lineage>
</organism>
<gene>
    <name evidence="3" type="ORF">ILEXP_LOCUS42453</name>
</gene>
<keyword evidence="2" id="KW-0472">Membrane</keyword>
<keyword evidence="2" id="KW-1133">Transmembrane helix</keyword>
<accession>A0ABC8TTM5</accession>
<protein>
    <recommendedName>
        <fullName evidence="5">Late embryogenesis abundant protein LEA-2 subgroup domain-containing protein</fullName>
    </recommendedName>
</protein>
<keyword evidence="4" id="KW-1185">Reference proteome</keyword>